<dbReference type="InterPro" id="IPR007874">
    <property type="entry name" value="MinC_N"/>
</dbReference>
<comment type="subunit">
    <text evidence="6">Interacts with MinD and FtsZ.</text>
</comment>
<sequence length="232" mass="26315">MKIFPLELRENNFKILVLYLNTDSVVLITQELNKKLKISPNVFKNLAIIIDVEKIHNIKNWDNIKNLIISFNFRIIGVSGCQNDNLKKLITKSGLLVLEKNRKLCNIIYKFKSNTCLNVKNNRKKTKIVDFPVRSGQKIYAANSDLIIANNVNPGAEIIADGNVHVYGNMRGRVLAGANGDITSQIFCINFFSELISIAGEYLLSDQFPKSLIGKSVRIYVKNKKLKIFKID</sequence>
<dbReference type="SUPFAM" id="SSF63848">
    <property type="entry name" value="Cell-division inhibitor MinC, C-terminal domain"/>
    <property type="match status" value="1"/>
</dbReference>
<dbReference type="Gene3D" id="2.160.20.70">
    <property type="match status" value="1"/>
</dbReference>
<evidence type="ECO:0000259" key="8">
    <source>
        <dbReference type="Pfam" id="PF05209"/>
    </source>
</evidence>
<feature type="domain" description="Septum formation inhibitor MinC C-terminal" evidence="7">
    <location>
        <begin position="129"/>
        <end position="228"/>
    </location>
</feature>
<dbReference type="NCBIfam" id="TIGR01222">
    <property type="entry name" value="minC"/>
    <property type="match status" value="1"/>
</dbReference>
<dbReference type="InterPro" id="IPR036145">
    <property type="entry name" value="MinC_C_sf"/>
</dbReference>
<evidence type="ECO:0000256" key="5">
    <source>
        <dbReference type="ARBA" id="ARBA00025606"/>
    </source>
</evidence>
<dbReference type="OrthoDB" id="9794530at2"/>
<dbReference type="InterPro" id="IPR013033">
    <property type="entry name" value="MinC"/>
</dbReference>
<dbReference type="STRING" id="118110.XW81_01525"/>
<evidence type="ECO:0000256" key="1">
    <source>
        <dbReference type="ARBA" id="ARBA00006291"/>
    </source>
</evidence>
<dbReference type="Pfam" id="PF05209">
    <property type="entry name" value="MinC_N"/>
    <property type="match status" value="1"/>
</dbReference>
<dbReference type="GO" id="GO:0000902">
    <property type="term" value="P:cell morphogenesis"/>
    <property type="evidence" value="ECO:0007669"/>
    <property type="project" value="InterPro"/>
</dbReference>
<dbReference type="PANTHER" id="PTHR34108">
    <property type="entry name" value="SEPTUM SITE-DETERMINING PROTEIN MINC"/>
    <property type="match status" value="1"/>
</dbReference>
<dbReference type="HAMAP" id="MF_00267">
    <property type="entry name" value="MinC"/>
    <property type="match status" value="1"/>
</dbReference>
<feature type="domain" description="Septum formation inhibitor MinC N-terminal" evidence="8">
    <location>
        <begin position="6"/>
        <end position="74"/>
    </location>
</feature>
<gene>
    <name evidence="6 9" type="primary">minC</name>
    <name evidence="9" type="ORF">XW81_01525</name>
</gene>
<accession>A0A172WDR4</accession>
<protein>
    <recommendedName>
        <fullName evidence="6">Probable septum site-determining protein MinC</fullName>
    </recommendedName>
</protein>
<keyword evidence="4 6" id="KW-0131">Cell cycle</keyword>
<dbReference type="InterPro" id="IPR005526">
    <property type="entry name" value="Septum_form_inhib_MinC_C"/>
</dbReference>
<dbReference type="PATRIC" id="fig|118110.3.peg.308"/>
<proteinExistence type="inferred from homology"/>
<evidence type="ECO:0000259" key="7">
    <source>
        <dbReference type="Pfam" id="PF03775"/>
    </source>
</evidence>
<dbReference type="GO" id="GO:0000917">
    <property type="term" value="P:division septum assembly"/>
    <property type="evidence" value="ECO:0007669"/>
    <property type="project" value="UniProtKB-KW"/>
</dbReference>
<dbReference type="AlphaFoldDB" id="A0A172WDR4"/>
<evidence type="ECO:0000256" key="2">
    <source>
        <dbReference type="ARBA" id="ARBA00022618"/>
    </source>
</evidence>
<organism evidence="9 10">
    <name type="scientific">Buchnera aphidicola subsp. Schlechtendalia chinensis</name>
    <dbReference type="NCBI Taxonomy" id="118110"/>
    <lineage>
        <taxon>Bacteria</taxon>
        <taxon>Pseudomonadati</taxon>
        <taxon>Pseudomonadota</taxon>
        <taxon>Gammaproteobacteria</taxon>
        <taxon>Enterobacterales</taxon>
        <taxon>Erwiniaceae</taxon>
        <taxon>Buchnera</taxon>
    </lineage>
</organism>
<dbReference type="Proteomes" id="UP000077654">
    <property type="component" value="Chromosome"/>
</dbReference>
<evidence type="ECO:0000256" key="4">
    <source>
        <dbReference type="ARBA" id="ARBA00023306"/>
    </source>
</evidence>
<keyword evidence="10" id="KW-1185">Reference proteome</keyword>
<comment type="similarity">
    <text evidence="1 6">Belongs to the MinC family.</text>
</comment>
<name>A0A172WDR4_BUCSC</name>
<dbReference type="Pfam" id="PF03775">
    <property type="entry name" value="MinC_C"/>
    <property type="match status" value="1"/>
</dbReference>
<dbReference type="GO" id="GO:0051302">
    <property type="term" value="P:regulation of cell division"/>
    <property type="evidence" value="ECO:0007669"/>
    <property type="project" value="InterPro"/>
</dbReference>
<dbReference type="InterPro" id="IPR016098">
    <property type="entry name" value="CAP/MinC_C"/>
</dbReference>
<dbReference type="GO" id="GO:1901891">
    <property type="term" value="P:regulation of cell septum assembly"/>
    <property type="evidence" value="ECO:0007669"/>
    <property type="project" value="InterPro"/>
</dbReference>
<comment type="function">
    <text evidence="5 6">Cell division inhibitor that blocks the formation of polar Z ring septums. Rapidly oscillates between the poles of the cell to destabilize FtsZ filaments that have formed before they mature into polar Z rings. Prevents FtsZ polymerization.</text>
</comment>
<dbReference type="PANTHER" id="PTHR34108:SF1">
    <property type="entry name" value="SEPTUM SITE-DETERMINING PROTEIN MINC"/>
    <property type="match status" value="1"/>
</dbReference>
<evidence type="ECO:0000313" key="9">
    <source>
        <dbReference type="EMBL" id="ANF17082.1"/>
    </source>
</evidence>
<keyword evidence="2 6" id="KW-0132">Cell division</keyword>
<reference evidence="9 10" key="1">
    <citation type="submission" date="2015-04" db="EMBL/GenBank/DDBJ databases">
        <title>Buchnera aphidicola assembly.</title>
        <authorList>
            <person name="Zhang Y."/>
        </authorList>
    </citation>
    <scope>NUCLEOTIDE SEQUENCE [LARGE SCALE GENOMIC DNA]</scope>
    <source>
        <strain evidence="9 10">SC</strain>
    </source>
</reference>
<dbReference type="RefSeq" id="WP_075474203.1">
    <property type="nucleotide sequence ID" value="NZ_CP011299.1"/>
</dbReference>
<evidence type="ECO:0000313" key="10">
    <source>
        <dbReference type="Proteomes" id="UP000077654"/>
    </source>
</evidence>
<dbReference type="Gene3D" id="3.30.70.260">
    <property type="match status" value="1"/>
</dbReference>
<evidence type="ECO:0000256" key="6">
    <source>
        <dbReference type="HAMAP-Rule" id="MF_00267"/>
    </source>
</evidence>
<evidence type="ECO:0000256" key="3">
    <source>
        <dbReference type="ARBA" id="ARBA00023210"/>
    </source>
</evidence>
<dbReference type="EMBL" id="CP011299">
    <property type="protein sequence ID" value="ANF17082.1"/>
    <property type="molecule type" value="Genomic_DNA"/>
</dbReference>
<keyword evidence="3 6" id="KW-0717">Septation</keyword>